<dbReference type="PIRSF" id="PIRSF000443">
    <property type="entry name" value="Homoser_Ac_trans"/>
    <property type="match status" value="1"/>
</dbReference>
<dbReference type="Proteomes" id="UP000250642">
    <property type="component" value="Unassembled WGS sequence"/>
</dbReference>
<comment type="caution">
    <text evidence="3">The sequence shown here is derived from an EMBL/GenBank/DDBJ whole genome shotgun (WGS) entry which is preliminary data.</text>
</comment>
<dbReference type="EMBL" id="QEVW01000031">
    <property type="protein sequence ID" value="RAW09902.1"/>
    <property type="molecule type" value="Genomic_DNA"/>
</dbReference>
<dbReference type="Gene3D" id="3.40.50.1820">
    <property type="entry name" value="alpha/beta hydrolase"/>
    <property type="match status" value="1"/>
</dbReference>
<dbReference type="InterPro" id="IPR008220">
    <property type="entry name" value="HAT_MetX-like"/>
</dbReference>
<dbReference type="NCBIfam" id="NF005757">
    <property type="entry name" value="PRK07581.1"/>
    <property type="match status" value="1"/>
</dbReference>
<dbReference type="RefSeq" id="WP_113056214.1">
    <property type="nucleotide sequence ID" value="NZ_QEVW01000031.1"/>
</dbReference>
<feature type="domain" description="AB hydrolase-1" evidence="2">
    <location>
        <begin position="40"/>
        <end position="314"/>
    </location>
</feature>
<dbReference type="InterPro" id="IPR000073">
    <property type="entry name" value="AB_hydrolase_1"/>
</dbReference>
<reference evidence="3 4" key="1">
    <citation type="submission" date="2018-04" db="EMBL/GenBank/DDBJ databases">
        <title>Paenibacillus taichungensis Genome sequencing and assembly.</title>
        <authorList>
            <person name="Xu J."/>
            <person name="Rensing C."/>
            <person name="Mazhar H.S."/>
        </authorList>
    </citation>
    <scope>NUCLEOTIDE SEQUENCE [LARGE SCALE GENOMIC DNA]</scope>
    <source>
        <strain evidence="3 4">NC1</strain>
    </source>
</reference>
<dbReference type="AlphaFoldDB" id="A0A329QF49"/>
<evidence type="ECO:0000259" key="2">
    <source>
        <dbReference type="Pfam" id="PF00561"/>
    </source>
</evidence>
<name>A0A329QF49_9BACL</name>
<proteinExistence type="predicted"/>
<dbReference type="InterPro" id="IPR029058">
    <property type="entry name" value="AB_hydrolase_fold"/>
</dbReference>
<evidence type="ECO:0000313" key="3">
    <source>
        <dbReference type="EMBL" id="RAW09902.1"/>
    </source>
</evidence>
<evidence type="ECO:0000256" key="1">
    <source>
        <dbReference type="PIRSR" id="PIRSR000443-1"/>
    </source>
</evidence>
<dbReference type="SUPFAM" id="SSF53474">
    <property type="entry name" value="alpha/beta-Hydrolases"/>
    <property type="match status" value="1"/>
</dbReference>
<dbReference type="PANTHER" id="PTHR32268:SF15">
    <property type="entry name" value="HOMOSERINE ACETYLTRANSFERASE FAMILY PROTEIN (AFU_ORTHOLOGUE AFUA_1G15350)"/>
    <property type="match status" value="1"/>
</dbReference>
<evidence type="ECO:0000313" key="4">
    <source>
        <dbReference type="Proteomes" id="UP000250642"/>
    </source>
</evidence>
<feature type="active site" evidence="1">
    <location>
        <position position="283"/>
    </location>
</feature>
<protein>
    <recommendedName>
        <fullName evidence="2">AB hydrolase-1 domain-containing protein</fullName>
    </recommendedName>
</protein>
<accession>A0A329QF49</accession>
<dbReference type="PANTHER" id="PTHR32268">
    <property type="entry name" value="HOMOSERINE O-ACETYLTRANSFERASE"/>
    <property type="match status" value="1"/>
</dbReference>
<sequence length="341" mass="38600">MNDYETYPLGDILLQSGQQLPQAFIAYKTYGTLNAAKNNVILYPTWFAGLHTDNEWLIGENKALDPNRYFIIVPNMLGNGLSSSPSNTPAPFDKSNFPLISMYDNVRVQHQLLTQKFGISKIKLVVGWSLGAMQVFQWGTSYPEMVERIAPFGGTARTRPLAQLVFQSMIAALQADSKWERGLYKQPPVDGLAAMGRVYAPWGFSQAYYLEKLYQSEGYDSLKSYVEEYWDQVFLSFDANDLITMLRTGISGDISDNPIDQYNFEQALRKISSPALVMPGTSDLFFTPEDSRYDIQHMPNAVFQPIESKWGHCFGIGANETDSLVIDNHLKRFLELGFQRD</sequence>
<gene>
    <name evidence="3" type="ORF">DC345_29800</name>
</gene>
<organism evidence="3 4">
    <name type="scientific">Paenibacillus taichungensis</name>
    <dbReference type="NCBI Taxonomy" id="484184"/>
    <lineage>
        <taxon>Bacteria</taxon>
        <taxon>Bacillati</taxon>
        <taxon>Bacillota</taxon>
        <taxon>Bacilli</taxon>
        <taxon>Bacillales</taxon>
        <taxon>Paenibacillaceae</taxon>
        <taxon>Paenibacillus</taxon>
    </lineage>
</organism>
<feature type="active site" description="Nucleophile" evidence="1">
    <location>
        <position position="129"/>
    </location>
</feature>
<dbReference type="Pfam" id="PF00561">
    <property type="entry name" value="Abhydrolase_1"/>
    <property type="match status" value="1"/>
</dbReference>
<feature type="active site" evidence="1">
    <location>
        <position position="312"/>
    </location>
</feature>
<dbReference type="GO" id="GO:0016747">
    <property type="term" value="F:acyltransferase activity, transferring groups other than amino-acyl groups"/>
    <property type="evidence" value="ECO:0007669"/>
    <property type="project" value="InterPro"/>
</dbReference>